<gene>
    <name evidence="2" type="ORF">I4I81_12485</name>
</gene>
<name>A0ABS6US27_9PSEU</name>
<evidence type="ECO:0000256" key="1">
    <source>
        <dbReference type="SAM" id="MobiDB-lite"/>
    </source>
</evidence>
<evidence type="ECO:0000313" key="2">
    <source>
        <dbReference type="EMBL" id="MBW0135068.1"/>
    </source>
</evidence>
<dbReference type="PANTHER" id="PTHR16222">
    <property type="entry name" value="ADP-RIBOSYLGLYCOHYDROLASE"/>
    <property type="match status" value="1"/>
</dbReference>
<proteinExistence type="predicted"/>
<dbReference type="Pfam" id="PF03747">
    <property type="entry name" value="ADP_ribosyl_GH"/>
    <property type="match status" value="1"/>
</dbReference>
<feature type="compositionally biased region" description="Polar residues" evidence="1">
    <location>
        <begin position="16"/>
        <end position="34"/>
    </location>
</feature>
<dbReference type="InterPro" id="IPR050792">
    <property type="entry name" value="ADP-ribosylglycohydrolase"/>
</dbReference>
<dbReference type="PANTHER" id="PTHR16222:SF12">
    <property type="entry name" value="ADP-RIBOSYLGLYCOHYDROLASE-RELATED"/>
    <property type="match status" value="1"/>
</dbReference>
<evidence type="ECO:0000313" key="3">
    <source>
        <dbReference type="Proteomes" id="UP000694287"/>
    </source>
</evidence>
<feature type="region of interest" description="Disordered" evidence="1">
    <location>
        <begin position="1"/>
        <end position="60"/>
    </location>
</feature>
<protein>
    <submittedName>
        <fullName evidence="2">ADP-ribosylglycohydrolase family protein</fullName>
    </submittedName>
</protein>
<dbReference type="EMBL" id="JADQDK010000001">
    <property type="protein sequence ID" value="MBW0135068.1"/>
    <property type="molecule type" value="Genomic_DNA"/>
</dbReference>
<organism evidence="2 3">
    <name type="scientific">Pseudonocardia abyssalis</name>
    <dbReference type="NCBI Taxonomy" id="2792008"/>
    <lineage>
        <taxon>Bacteria</taxon>
        <taxon>Bacillati</taxon>
        <taxon>Actinomycetota</taxon>
        <taxon>Actinomycetes</taxon>
        <taxon>Pseudonocardiales</taxon>
        <taxon>Pseudonocardiaceae</taxon>
        <taxon>Pseudonocardia</taxon>
    </lineage>
</organism>
<comment type="caution">
    <text evidence="2">The sequence shown here is derived from an EMBL/GenBank/DDBJ whole genome shotgun (WGS) entry which is preliminary data.</text>
</comment>
<keyword evidence="3" id="KW-1185">Reference proteome</keyword>
<reference evidence="2 3" key="1">
    <citation type="submission" date="2020-11" db="EMBL/GenBank/DDBJ databases">
        <title>Pseudonocardia abyssalis sp. nov. and Pseudonocardia oceani sp. nov., description and phylogenomic analysis of two novel actinomycetes isolated from the deep Southern Ocean.</title>
        <authorList>
            <person name="Parra J."/>
        </authorList>
    </citation>
    <scope>NUCLEOTIDE SEQUENCE [LARGE SCALE GENOMIC DNA]</scope>
    <source>
        <strain evidence="2 3">KRD-168</strain>
    </source>
</reference>
<dbReference type="Proteomes" id="UP000694287">
    <property type="component" value="Unassembled WGS sequence"/>
</dbReference>
<dbReference type="InterPro" id="IPR005502">
    <property type="entry name" value="Ribosyl_crysJ1"/>
</dbReference>
<sequence length="390" mass="41243">MERLMEAAITSHDDSLNPSSRRAASGVPMSSSTRRSTHAHDRCEVGPPPRGPPGRRSTIVGIGAGTAARRDPACRHQMTYLEGDGSLHDRVLGMLLGLACAEAIGAPFSGEERVDRWEIERWAYDTRPLHWSSMTRMLHTVLARLSVEPRLGAVDGAGTALPMEFSALEIRGLREHDARRPLRRGESNVVRGGTGNGAAVWGVAVAPTDHDLDRLAAIARASARLTHPHEIGQDGAAAVAIAAAIAFRTPQRPLQLDPTVVLGAISARLTSDAFRHALEAVHTLLTDRWPDPVADVVGAGPIASESVPAALVAVLRHPDSYVATVKEAVGFGGDTARIAAISAAISAARLGTAAIPVAWVDRLDRAGHLRGLAAGLVRATLRSAKARRCV</sequence>
<feature type="compositionally biased region" description="Basic and acidic residues" evidence="1">
    <location>
        <begin position="1"/>
        <end position="15"/>
    </location>
</feature>
<accession>A0ABS6US27</accession>